<protein>
    <recommendedName>
        <fullName evidence="2">Fibronectin type-III domain-containing protein</fullName>
    </recommendedName>
</protein>
<reference evidence="1" key="1">
    <citation type="journal article" date="2015" name="Nature">
        <title>Complex archaea that bridge the gap between prokaryotes and eukaryotes.</title>
        <authorList>
            <person name="Spang A."/>
            <person name="Saw J.H."/>
            <person name="Jorgensen S.L."/>
            <person name="Zaremba-Niedzwiedzka K."/>
            <person name="Martijn J."/>
            <person name="Lind A.E."/>
            <person name="van Eijk R."/>
            <person name="Schleper C."/>
            <person name="Guy L."/>
            <person name="Ettema T.J."/>
        </authorList>
    </citation>
    <scope>NUCLEOTIDE SEQUENCE</scope>
</reference>
<dbReference type="SUPFAM" id="SSF63825">
    <property type="entry name" value="YWTD domain"/>
    <property type="match status" value="1"/>
</dbReference>
<organism evidence="1">
    <name type="scientific">marine sediment metagenome</name>
    <dbReference type="NCBI Taxonomy" id="412755"/>
    <lineage>
        <taxon>unclassified sequences</taxon>
        <taxon>metagenomes</taxon>
        <taxon>ecological metagenomes</taxon>
    </lineage>
</organism>
<evidence type="ECO:0008006" key="2">
    <source>
        <dbReference type="Google" id="ProtNLM"/>
    </source>
</evidence>
<dbReference type="EMBL" id="LAZR01016077">
    <property type="protein sequence ID" value="KKM06078.1"/>
    <property type="molecule type" value="Genomic_DNA"/>
</dbReference>
<sequence>MAFGDSLRSAASPGGAPLGIGGDANTIWHCDVATDQIYELSTATLSGIVRQANSPDANPYGIGGDSSVIWHCSAGGSPKIYELSIVDLSVIRETSGVGTNTSGVGGDSTTIWFTRLVVDTVGELSIVDLSVVREVGSPSNSPDGVGGAATRIWYCDRISAKVYELSTTDFSIIREAVAPTNEGRGIGGDSDTIWWNDNTTDKIHELDAAVSAAPTVTTQAVTEIEPTVATGNGNITDLGSPNPTAYGVCWNTGGTPTTGDSKTDEGAASATGAFESLMTSLIANTLYYVRAYVTNSVSTVYGSEVSFTTNPLISAGQQAHIIG</sequence>
<dbReference type="AlphaFoldDB" id="A0A0F9K489"/>
<proteinExistence type="predicted"/>
<gene>
    <name evidence="1" type="ORF">LCGC14_1747640</name>
</gene>
<name>A0A0F9K489_9ZZZZ</name>
<accession>A0A0F9K489</accession>
<comment type="caution">
    <text evidence="1">The sequence shown here is derived from an EMBL/GenBank/DDBJ whole genome shotgun (WGS) entry which is preliminary data.</text>
</comment>
<evidence type="ECO:0000313" key="1">
    <source>
        <dbReference type="EMBL" id="KKM06078.1"/>
    </source>
</evidence>